<evidence type="ECO:0000256" key="3">
    <source>
        <dbReference type="ARBA" id="ARBA00010609"/>
    </source>
</evidence>
<evidence type="ECO:0000313" key="15">
    <source>
        <dbReference type="EMBL" id="KAK5537427.1"/>
    </source>
</evidence>
<proteinExistence type="inferred from homology"/>
<dbReference type="InterPro" id="IPR011707">
    <property type="entry name" value="Cu-oxidase-like_N"/>
</dbReference>
<accession>A0AAV9QA03</accession>
<evidence type="ECO:0000259" key="13">
    <source>
        <dbReference type="Pfam" id="PF07731"/>
    </source>
</evidence>
<evidence type="ECO:0000313" key="16">
    <source>
        <dbReference type="Proteomes" id="UP001345827"/>
    </source>
</evidence>
<feature type="chain" id="PRO_5043720829" description="laccase" evidence="11">
    <location>
        <begin position="21"/>
        <end position="828"/>
    </location>
</feature>
<keyword evidence="9" id="KW-0439">Lignin degradation</keyword>
<dbReference type="SUPFAM" id="SSF49503">
    <property type="entry name" value="Cupredoxins"/>
    <property type="match status" value="3"/>
</dbReference>
<organism evidence="15 16">
    <name type="scientific">Vermiconidia calcicola</name>
    <dbReference type="NCBI Taxonomy" id="1690605"/>
    <lineage>
        <taxon>Eukaryota</taxon>
        <taxon>Fungi</taxon>
        <taxon>Dikarya</taxon>
        <taxon>Ascomycota</taxon>
        <taxon>Pezizomycotina</taxon>
        <taxon>Dothideomycetes</taxon>
        <taxon>Dothideomycetidae</taxon>
        <taxon>Mycosphaerellales</taxon>
        <taxon>Extremaceae</taxon>
        <taxon>Vermiconidia</taxon>
    </lineage>
</organism>
<evidence type="ECO:0000259" key="14">
    <source>
        <dbReference type="Pfam" id="PF07732"/>
    </source>
</evidence>
<dbReference type="Pfam" id="PF00394">
    <property type="entry name" value="Cu-oxidase"/>
    <property type="match status" value="1"/>
</dbReference>
<evidence type="ECO:0000256" key="10">
    <source>
        <dbReference type="SAM" id="MobiDB-lite"/>
    </source>
</evidence>
<dbReference type="GO" id="GO:0005507">
    <property type="term" value="F:copper ion binding"/>
    <property type="evidence" value="ECO:0007669"/>
    <property type="project" value="InterPro"/>
</dbReference>
<comment type="caution">
    <text evidence="15">The sequence shown here is derived from an EMBL/GenBank/DDBJ whole genome shotgun (WGS) entry which is preliminary data.</text>
</comment>
<dbReference type="GO" id="GO:0052716">
    <property type="term" value="F:hydroquinone:oxygen oxidoreductase activity"/>
    <property type="evidence" value="ECO:0007669"/>
    <property type="project" value="UniProtKB-EC"/>
</dbReference>
<reference evidence="15 16" key="1">
    <citation type="submission" date="2023-06" db="EMBL/GenBank/DDBJ databases">
        <title>Black Yeasts Isolated from many extreme environments.</title>
        <authorList>
            <person name="Coleine C."/>
            <person name="Stajich J.E."/>
            <person name="Selbmann L."/>
        </authorList>
    </citation>
    <scope>NUCLEOTIDE SEQUENCE [LARGE SCALE GENOMIC DNA]</scope>
    <source>
        <strain evidence="15 16">CCFEE 5887</strain>
    </source>
</reference>
<dbReference type="PANTHER" id="PTHR11709">
    <property type="entry name" value="MULTI-COPPER OXIDASE"/>
    <property type="match status" value="1"/>
</dbReference>
<keyword evidence="8" id="KW-0325">Glycoprotein</keyword>
<comment type="cofactor">
    <cofactor evidence="2">
        <name>Cu cation</name>
        <dbReference type="ChEBI" id="CHEBI:23378"/>
    </cofactor>
</comment>
<dbReference type="GO" id="GO:0046274">
    <property type="term" value="P:lignin catabolic process"/>
    <property type="evidence" value="ECO:0007669"/>
    <property type="project" value="UniProtKB-KW"/>
</dbReference>
<comment type="similarity">
    <text evidence="3">Belongs to the multicopper oxidase family.</text>
</comment>
<feature type="domain" description="Plastocyanin-like" evidence="12">
    <location>
        <begin position="360"/>
        <end position="484"/>
    </location>
</feature>
<dbReference type="CDD" id="cd13901">
    <property type="entry name" value="CuRO_3_MaLCC_like"/>
    <property type="match status" value="1"/>
</dbReference>
<comment type="catalytic activity">
    <reaction evidence="1">
        <text>4 hydroquinone + O2 = 4 benzosemiquinone + 2 H2O</text>
        <dbReference type="Rhea" id="RHEA:11276"/>
        <dbReference type="ChEBI" id="CHEBI:15377"/>
        <dbReference type="ChEBI" id="CHEBI:15379"/>
        <dbReference type="ChEBI" id="CHEBI:17594"/>
        <dbReference type="ChEBI" id="CHEBI:17977"/>
        <dbReference type="EC" id="1.10.3.2"/>
    </reaction>
</comment>
<dbReference type="InterPro" id="IPR002355">
    <property type="entry name" value="Cu_oxidase_Cu_BS"/>
</dbReference>
<dbReference type="EC" id="1.10.3.2" evidence="4"/>
<dbReference type="CDD" id="cd13854">
    <property type="entry name" value="CuRO_1_MaLCC_like"/>
    <property type="match status" value="1"/>
</dbReference>
<dbReference type="InterPro" id="IPR011706">
    <property type="entry name" value="Cu-oxidase_C"/>
</dbReference>
<evidence type="ECO:0000256" key="9">
    <source>
        <dbReference type="ARBA" id="ARBA00023185"/>
    </source>
</evidence>
<dbReference type="Pfam" id="PF07731">
    <property type="entry name" value="Cu-oxidase_2"/>
    <property type="match status" value="1"/>
</dbReference>
<feature type="region of interest" description="Disordered" evidence="10">
    <location>
        <begin position="606"/>
        <end position="625"/>
    </location>
</feature>
<dbReference type="EMBL" id="JAXLQG010000007">
    <property type="protein sequence ID" value="KAK5537427.1"/>
    <property type="molecule type" value="Genomic_DNA"/>
</dbReference>
<dbReference type="CDD" id="cd13880">
    <property type="entry name" value="CuRO_2_MaLCC_like"/>
    <property type="match status" value="1"/>
</dbReference>
<name>A0AAV9QA03_9PEZI</name>
<keyword evidence="5" id="KW-0479">Metal-binding</keyword>
<evidence type="ECO:0000256" key="11">
    <source>
        <dbReference type="SAM" id="SignalP"/>
    </source>
</evidence>
<dbReference type="PROSITE" id="PS00079">
    <property type="entry name" value="MULTICOPPER_OXIDASE1"/>
    <property type="match status" value="1"/>
</dbReference>
<dbReference type="InterPro" id="IPR045087">
    <property type="entry name" value="Cu-oxidase_fam"/>
</dbReference>
<dbReference type="InterPro" id="IPR001117">
    <property type="entry name" value="Cu-oxidase_2nd"/>
</dbReference>
<feature type="region of interest" description="Disordered" evidence="10">
    <location>
        <begin position="154"/>
        <end position="186"/>
    </location>
</feature>
<dbReference type="Proteomes" id="UP001345827">
    <property type="component" value="Unassembled WGS sequence"/>
</dbReference>
<dbReference type="PANTHER" id="PTHR11709:SF87">
    <property type="entry name" value="LACCASE"/>
    <property type="match status" value="1"/>
</dbReference>
<dbReference type="InterPro" id="IPR008972">
    <property type="entry name" value="Cupredoxin"/>
</dbReference>
<evidence type="ECO:0000256" key="7">
    <source>
        <dbReference type="ARBA" id="ARBA00023008"/>
    </source>
</evidence>
<dbReference type="AlphaFoldDB" id="A0AAV9QA03"/>
<dbReference type="InterPro" id="IPR033138">
    <property type="entry name" value="Cu_oxidase_CS"/>
</dbReference>
<protein>
    <recommendedName>
        <fullName evidence="4">laccase</fullName>
        <ecNumber evidence="4">1.10.3.2</ecNumber>
    </recommendedName>
</protein>
<keyword evidence="7" id="KW-0186">Copper</keyword>
<gene>
    <name evidence="15" type="ORF">LTR25_004679</name>
</gene>
<feature type="domain" description="Plastocyanin-like" evidence="13">
    <location>
        <begin position="614"/>
        <end position="743"/>
    </location>
</feature>
<feature type="domain" description="Plastocyanin-like" evidence="14">
    <location>
        <begin position="229"/>
        <end position="344"/>
    </location>
</feature>
<dbReference type="Gene3D" id="2.60.40.420">
    <property type="entry name" value="Cupredoxins - blue copper proteins"/>
    <property type="match status" value="3"/>
</dbReference>
<keyword evidence="6" id="KW-0560">Oxidoreductase</keyword>
<evidence type="ECO:0000259" key="12">
    <source>
        <dbReference type="Pfam" id="PF00394"/>
    </source>
</evidence>
<evidence type="ECO:0000256" key="8">
    <source>
        <dbReference type="ARBA" id="ARBA00023180"/>
    </source>
</evidence>
<sequence length="828" mass="88448">MRLTKTSGLVALGLAGHTLADGWNDWASASSNVSPATTVSAPRIEAAATATETTTITTTTTVFEATTTVWHSTIFVGPGFCATTTVTVDGSGKPFPPIPTATSKSSTTAASSVVDPESAVTSTPEASYLVSPESTIGTDGAVFTWTGDVATSTSTVPAPTYTDWPSDGSWPEPGSPSSNVSAPNGPITGAANCNTAADRSKWCDGLSISDNYYTRDYATDHTCSYDLTITNTTLDVDGSGPKMAFAINGQVPGPLIECNWGDLLVITVHNKLTDNSTSIHWHGIWQRGTNDQDGVPGVTECGLAPGSSRTYTMRLNQYGTGWYHAHTMAQYGEGIRGPMVIHGPATANYDIDMGTVMVDDTFPGTAAQQNELISHIGPTGTVNYLLNGKNTKPDLSAGQHALWNVQSGKKHLFRLINSASQNMFSVHFDNHKMLVIATDYVPIVPYETEWLNIGIGQRYDVIVDMNQPTAGYFLRAVTQTGCPSGCNNTGLGAANGIFLYDGAQATLPTSTYGNKTGEDFAICADEPIASLVPFVKKSAGSASAFAATASTLPAGNVARVATSDSGTVFRWFLNNNAIGVNYTQPTLQTLHQYGIGGNFSTSSTNTNTNTSSVNGNSTAATNNSSSSSLISNSITLSSANQWVYFVIQNQFFASHPMHLHGHDFSLLGQGTTTWTPDKVSTLNFDNPPRRDTAMLVGSSGPGNPAGYTVIGFETDNPGAWLMHCHIVWHVDGGLALQWLERPDDIEDYAGKDDFKSECDSLRTWQQANPLGIPSSGQSGLRRRHSSSYEYLDETQFEARTNVNNVVRRLDPNLRRGLGDGFKHRHIRR</sequence>
<keyword evidence="11" id="KW-0732">Signal</keyword>
<dbReference type="Pfam" id="PF07732">
    <property type="entry name" value="Cu-oxidase_3"/>
    <property type="match status" value="1"/>
</dbReference>
<keyword evidence="16" id="KW-1185">Reference proteome</keyword>
<evidence type="ECO:0000256" key="4">
    <source>
        <dbReference type="ARBA" id="ARBA00012297"/>
    </source>
</evidence>
<evidence type="ECO:0000256" key="2">
    <source>
        <dbReference type="ARBA" id="ARBA00001935"/>
    </source>
</evidence>
<evidence type="ECO:0000256" key="5">
    <source>
        <dbReference type="ARBA" id="ARBA00022723"/>
    </source>
</evidence>
<feature type="signal peptide" evidence="11">
    <location>
        <begin position="1"/>
        <end position="20"/>
    </location>
</feature>
<dbReference type="PROSITE" id="PS00080">
    <property type="entry name" value="MULTICOPPER_OXIDASE2"/>
    <property type="match status" value="1"/>
</dbReference>
<evidence type="ECO:0000256" key="6">
    <source>
        <dbReference type="ARBA" id="ARBA00023002"/>
    </source>
</evidence>
<evidence type="ECO:0000256" key="1">
    <source>
        <dbReference type="ARBA" id="ARBA00000349"/>
    </source>
</evidence>